<dbReference type="OrthoDB" id="73875at2759"/>
<evidence type="ECO:0000313" key="3">
    <source>
        <dbReference type="Proteomes" id="UP000738349"/>
    </source>
</evidence>
<name>A0A9P9EBX8_9HYPO</name>
<feature type="compositionally biased region" description="Basic and acidic residues" evidence="1">
    <location>
        <begin position="147"/>
        <end position="158"/>
    </location>
</feature>
<feature type="region of interest" description="Disordered" evidence="1">
    <location>
        <begin position="131"/>
        <end position="158"/>
    </location>
</feature>
<feature type="compositionally biased region" description="Low complexity" evidence="1">
    <location>
        <begin position="136"/>
        <end position="146"/>
    </location>
</feature>
<proteinExistence type="predicted"/>
<comment type="caution">
    <text evidence="2">The sequence shown here is derived from an EMBL/GenBank/DDBJ whole genome shotgun (WGS) entry which is preliminary data.</text>
</comment>
<gene>
    <name evidence="2" type="ORF">EDB81DRAFT_95945</name>
</gene>
<organism evidence="2 3">
    <name type="scientific">Dactylonectria macrodidyma</name>
    <dbReference type="NCBI Taxonomy" id="307937"/>
    <lineage>
        <taxon>Eukaryota</taxon>
        <taxon>Fungi</taxon>
        <taxon>Dikarya</taxon>
        <taxon>Ascomycota</taxon>
        <taxon>Pezizomycotina</taxon>
        <taxon>Sordariomycetes</taxon>
        <taxon>Hypocreomycetidae</taxon>
        <taxon>Hypocreales</taxon>
        <taxon>Nectriaceae</taxon>
        <taxon>Dactylonectria</taxon>
    </lineage>
</organism>
<protein>
    <submittedName>
        <fullName evidence="2">Uncharacterized protein</fullName>
    </submittedName>
</protein>
<accession>A0A9P9EBX8</accession>
<dbReference type="Proteomes" id="UP000738349">
    <property type="component" value="Unassembled WGS sequence"/>
</dbReference>
<keyword evidence="3" id="KW-1185">Reference proteome</keyword>
<reference evidence="2" key="1">
    <citation type="journal article" date="2021" name="Nat. Commun.">
        <title>Genetic determinants of endophytism in the Arabidopsis root mycobiome.</title>
        <authorList>
            <person name="Mesny F."/>
            <person name="Miyauchi S."/>
            <person name="Thiergart T."/>
            <person name="Pickel B."/>
            <person name="Atanasova L."/>
            <person name="Karlsson M."/>
            <person name="Huettel B."/>
            <person name="Barry K.W."/>
            <person name="Haridas S."/>
            <person name="Chen C."/>
            <person name="Bauer D."/>
            <person name="Andreopoulos W."/>
            <person name="Pangilinan J."/>
            <person name="LaButti K."/>
            <person name="Riley R."/>
            <person name="Lipzen A."/>
            <person name="Clum A."/>
            <person name="Drula E."/>
            <person name="Henrissat B."/>
            <person name="Kohler A."/>
            <person name="Grigoriev I.V."/>
            <person name="Martin F.M."/>
            <person name="Hacquard S."/>
        </authorList>
    </citation>
    <scope>NUCLEOTIDE SEQUENCE</scope>
    <source>
        <strain evidence="2">MPI-CAGE-AT-0147</strain>
    </source>
</reference>
<dbReference type="EMBL" id="JAGMUV010000014">
    <property type="protein sequence ID" value="KAH7134339.1"/>
    <property type="molecule type" value="Genomic_DNA"/>
</dbReference>
<evidence type="ECO:0000313" key="2">
    <source>
        <dbReference type="EMBL" id="KAH7134339.1"/>
    </source>
</evidence>
<dbReference type="AlphaFoldDB" id="A0A9P9EBX8"/>
<evidence type="ECO:0000256" key="1">
    <source>
        <dbReference type="SAM" id="MobiDB-lite"/>
    </source>
</evidence>
<sequence length="221" mass="24123">MFSWALPASPFMIMPIDDVTIFPSRSDGEACSTSGSKKLRRDADFVGSDVNSTSSFTKTSSTKTLSRRDVSKRALKYGPLIPRIDGLMCPGEVDLDDIPSCDACEGGDSDSLQKRDDEACWIDPYRSSEETCPVESSNTRRASRARSALEPRTTKAPTKWEHNGGEIELAFPSYKSCAAAMAVSVIQRWYGYPKQQPAASACEAKLEKLNANEVDTSVTVS</sequence>